<feature type="signal peptide" evidence="8">
    <location>
        <begin position="1"/>
        <end position="29"/>
    </location>
</feature>
<dbReference type="CDD" id="cd13565">
    <property type="entry name" value="PBP2_PstS"/>
    <property type="match status" value="1"/>
</dbReference>
<protein>
    <recommendedName>
        <fullName evidence="4 7">Phosphate-binding protein PstS</fullName>
    </recommendedName>
</protein>
<dbReference type="PANTHER" id="PTHR42996:SF1">
    <property type="entry name" value="PHOSPHATE-BINDING PROTEIN PSTS"/>
    <property type="match status" value="1"/>
</dbReference>
<name>A0ABM9ACX0_9GAMM</name>
<sequence>MTITKKFLKPAIISLACTVSLVAATTATAADKFVGSGSSFIYPLMSTWAKTYSDQHDIQIDYQSKGSGAGVRDLISGVVNFAVSDAAMNEKEEAKLAGGAVYLPVTAGEIVVSYNLNGVGELKLSRSTLVDIFMGKISRWDDAAIAADNQGVALPDQRITVVTRSDGSGSTFAFTNHLSAVSPEWNDAVGTGKSVQWAAKSNFVAAPRNDGVAATIMQTPGAIGYIEYGYAVVTKQPMAALENAAGKFVAPGPETGAAALANVQWPENLVAFAADPQGDNAYPITTFTWMMLPQQSNNPEGAAVLRDFVEYILTDGQQVAEQMGYIPVPENLKQLMRESVKQAQ</sequence>
<keyword evidence="6 7" id="KW-0592">Phosphate transport</keyword>
<organism evidence="10 11">
    <name type="scientific">Sinobacterium norvegicum</name>
    <dbReference type="NCBI Taxonomy" id="1641715"/>
    <lineage>
        <taxon>Bacteria</taxon>
        <taxon>Pseudomonadati</taxon>
        <taxon>Pseudomonadota</taxon>
        <taxon>Gammaproteobacteria</taxon>
        <taxon>Cellvibrionales</taxon>
        <taxon>Spongiibacteraceae</taxon>
        <taxon>Sinobacterium</taxon>
    </lineage>
</organism>
<dbReference type="NCBIfam" id="TIGR00975">
    <property type="entry name" value="3a0107s03"/>
    <property type="match status" value="1"/>
</dbReference>
<keyword evidence="11" id="KW-1185">Reference proteome</keyword>
<dbReference type="InterPro" id="IPR024370">
    <property type="entry name" value="PBP_domain"/>
</dbReference>
<accession>A0ABM9ACX0</accession>
<evidence type="ECO:0000256" key="3">
    <source>
        <dbReference type="ARBA" id="ARBA00011529"/>
    </source>
</evidence>
<dbReference type="PANTHER" id="PTHR42996">
    <property type="entry name" value="PHOSPHATE-BINDING PROTEIN PSTS"/>
    <property type="match status" value="1"/>
</dbReference>
<gene>
    <name evidence="10" type="primary">pstS_2</name>
    <name evidence="10" type="ORF">SIN8267_01138</name>
</gene>
<evidence type="ECO:0000256" key="5">
    <source>
        <dbReference type="ARBA" id="ARBA00022448"/>
    </source>
</evidence>
<dbReference type="Gene3D" id="3.40.190.10">
    <property type="entry name" value="Periplasmic binding protein-like II"/>
    <property type="match status" value="2"/>
</dbReference>
<evidence type="ECO:0000256" key="1">
    <source>
        <dbReference type="ARBA" id="ARBA00002841"/>
    </source>
</evidence>
<dbReference type="EMBL" id="CAKLPX010000001">
    <property type="protein sequence ID" value="CAH0991037.1"/>
    <property type="molecule type" value="Genomic_DNA"/>
</dbReference>
<evidence type="ECO:0000259" key="9">
    <source>
        <dbReference type="Pfam" id="PF12849"/>
    </source>
</evidence>
<dbReference type="SUPFAM" id="SSF53850">
    <property type="entry name" value="Periplasmic binding protein-like II"/>
    <property type="match status" value="1"/>
</dbReference>
<comment type="caution">
    <text evidence="10">The sequence shown here is derived from an EMBL/GenBank/DDBJ whole genome shotgun (WGS) entry which is preliminary data.</text>
</comment>
<evidence type="ECO:0000256" key="4">
    <source>
        <dbReference type="ARBA" id="ARBA00021889"/>
    </source>
</evidence>
<comment type="similarity">
    <text evidence="2 7">Belongs to the PstS family.</text>
</comment>
<feature type="chain" id="PRO_5047399707" description="Phosphate-binding protein PstS" evidence="8">
    <location>
        <begin position="30"/>
        <end position="344"/>
    </location>
</feature>
<feature type="domain" description="PBP" evidence="9">
    <location>
        <begin position="23"/>
        <end position="315"/>
    </location>
</feature>
<dbReference type="RefSeq" id="WP_237443699.1">
    <property type="nucleotide sequence ID" value="NZ_CAKLPX010000001.1"/>
</dbReference>
<reference evidence="10" key="1">
    <citation type="submission" date="2021-12" db="EMBL/GenBank/DDBJ databases">
        <authorList>
            <person name="Rodrigo-Torres L."/>
            <person name="Arahal R. D."/>
            <person name="Lucena T."/>
        </authorList>
    </citation>
    <scope>NUCLEOTIDE SEQUENCE</scope>
    <source>
        <strain evidence="10">CECT 8267</strain>
    </source>
</reference>
<evidence type="ECO:0000313" key="10">
    <source>
        <dbReference type="EMBL" id="CAH0991037.1"/>
    </source>
</evidence>
<dbReference type="InterPro" id="IPR005673">
    <property type="entry name" value="ABC_phos-bd_PstS"/>
</dbReference>
<dbReference type="Proteomes" id="UP000838100">
    <property type="component" value="Unassembled WGS sequence"/>
</dbReference>
<comment type="subunit">
    <text evidence="3 7">The complex is composed of two ATP-binding proteins (PstB), two transmembrane proteins (PstC and PstA) and a solute-binding protein (PstS).</text>
</comment>
<dbReference type="PIRSF" id="PIRSF002756">
    <property type="entry name" value="PstS"/>
    <property type="match status" value="1"/>
</dbReference>
<dbReference type="InterPro" id="IPR050962">
    <property type="entry name" value="Phosphate-bind_PstS"/>
</dbReference>
<comment type="function">
    <text evidence="1 7">Part of the ABC transporter complex PstSACB involved in phosphate import.</text>
</comment>
<keyword evidence="8" id="KW-0732">Signal</keyword>
<evidence type="ECO:0000256" key="8">
    <source>
        <dbReference type="SAM" id="SignalP"/>
    </source>
</evidence>
<dbReference type="Pfam" id="PF12849">
    <property type="entry name" value="PBP_like_2"/>
    <property type="match status" value="1"/>
</dbReference>
<evidence type="ECO:0000256" key="6">
    <source>
        <dbReference type="ARBA" id="ARBA00022592"/>
    </source>
</evidence>
<keyword evidence="5 7" id="KW-0813">Transport</keyword>
<proteinExistence type="inferred from homology"/>
<evidence type="ECO:0000256" key="7">
    <source>
        <dbReference type="PIRNR" id="PIRNR002756"/>
    </source>
</evidence>
<evidence type="ECO:0000313" key="11">
    <source>
        <dbReference type="Proteomes" id="UP000838100"/>
    </source>
</evidence>
<evidence type="ECO:0000256" key="2">
    <source>
        <dbReference type="ARBA" id="ARBA00008725"/>
    </source>
</evidence>